<dbReference type="ESTHER" id="chlt3-b3qtn5">
    <property type="family name" value="A85-Feruloyl-Esterase"/>
</dbReference>
<dbReference type="PANTHER" id="PTHR48098">
    <property type="entry name" value="ENTEROCHELIN ESTERASE-RELATED"/>
    <property type="match status" value="1"/>
</dbReference>
<dbReference type="InterPro" id="IPR000801">
    <property type="entry name" value="Esterase-like"/>
</dbReference>
<dbReference type="RefSeq" id="WP_012500317.1">
    <property type="nucleotide sequence ID" value="NC_011026.1"/>
</dbReference>
<sequence length="335" mass="38057">MAQGKIVIEEFTSEVLRDNPLGDPFVRKIPIYLPPSYNDINHFPVIFLLSGFASTGLSFLNYRFGRPTLAEQLDKLIADGKMAETIVVMPDCMTRYGGAQFLNSAATGNYMQHITEELIPFIDANYYTIPGKDYRALAGRSSGGYGALVLAMHHPDKFAALACHSGDMNFELCYAKNFPKASVVLERYDYDIPKFFETYETSDKKPGDGFVVLDMIGMSAAYSPNANKSVPENFDVPFDLRTCERKPDVWQRWLENDPIYMIREEKYQNALRSMKQIFIDCGKFDEYNLQFGARQFSDKLGELGIAHTYEEFPDSHMDTAYRYNVSLPVLVNAIK</sequence>
<accession>B3QTN5</accession>
<dbReference type="GO" id="GO:0016747">
    <property type="term" value="F:acyltransferase activity, transferring groups other than amino-acyl groups"/>
    <property type="evidence" value="ECO:0007669"/>
    <property type="project" value="TreeGrafter"/>
</dbReference>
<dbReference type="AlphaFoldDB" id="B3QTN5"/>
<dbReference type="eggNOG" id="COG2382">
    <property type="taxonomic scope" value="Bacteria"/>
</dbReference>
<keyword evidence="2" id="KW-1185">Reference proteome</keyword>
<dbReference type="Gene3D" id="3.40.50.1820">
    <property type="entry name" value="alpha/beta hydrolase"/>
    <property type="match status" value="1"/>
</dbReference>
<dbReference type="Pfam" id="PF00756">
    <property type="entry name" value="Esterase"/>
    <property type="match status" value="1"/>
</dbReference>
<dbReference type="SUPFAM" id="SSF53474">
    <property type="entry name" value="alpha/beta-Hydrolases"/>
    <property type="match status" value="1"/>
</dbReference>
<dbReference type="KEGG" id="cts:Ctha_1776"/>
<dbReference type="PANTHER" id="PTHR48098:SF1">
    <property type="entry name" value="DIACYLGLYCEROL ACYLTRANSFERASE_MYCOLYLTRANSFERASE AG85A"/>
    <property type="match status" value="1"/>
</dbReference>
<dbReference type="Proteomes" id="UP000001208">
    <property type="component" value="Chromosome"/>
</dbReference>
<evidence type="ECO:0000313" key="1">
    <source>
        <dbReference type="EMBL" id="ACF14233.1"/>
    </source>
</evidence>
<gene>
    <name evidence="1" type="ordered locus">Ctha_1776</name>
</gene>
<protein>
    <submittedName>
        <fullName evidence="1">Putative esterase</fullName>
    </submittedName>
</protein>
<evidence type="ECO:0000313" key="2">
    <source>
        <dbReference type="Proteomes" id="UP000001208"/>
    </source>
</evidence>
<name>B3QTN5_CHLT3</name>
<dbReference type="HOGENOM" id="CLU_037618_0_1_10"/>
<dbReference type="OrthoDB" id="9784036at2"/>
<dbReference type="InterPro" id="IPR029058">
    <property type="entry name" value="AB_hydrolase_fold"/>
</dbReference>
<dbReference type="InterPro" id="IPR050583">
    <property type="entry name" value="Mycobacterial_A85_antigen"/>
</dbReference>
<dbReference type="EMBL" id="CP001100">
    <property type="protein sequence ID" value="ACF14233.1"/>
    <property type="molecule type" value="Genomic_DNA"/>
</dbReference>
<organism evidence="1 2">
    <name type="scientific">Chloroherpeton thalassium (strain ATCC 35110 / GB-78)</name>
    <dbReference type="NCBI Taxonomy" id="517418"/>
    <lineage>
        <taxon>Bacteria</taxon>
        <taxon>Pseudomonadati</taxon>
        <taxon>Chlorobiota</taxon>
        <taxon>Chlorobiia</taxon>
        <taxon>Chlorobiales</taxon>
        <taxon>Chloroherpetonaceae</taxon>
        <taxon>Chloroherpeton</taxon>
    </lineage>
</organism>
<reference evidence="1 2" key="1">
    <citation type="submission" date="2008-06" db="EMBL/GenBank/DDBJ databases">
        <title>Complete sequence of Chloroherpeton thalassium ATCC 35110.</title>
        <authorList>
            <consortium name="US DOE Joint Genome Institute"/>
            <person name="Lucas S."/>
            <person name="Copeland A."/>
            <person name="Lapidus A."/>
            <person name="Glavina del Rio T."/>
            <person name="Dalin E."/>
            <person name="Tice H."/>
            <person name="Bruce D."/>
            <person name="Goodwin L."/>
            <person name="Pitluck S."/>
            <person name="Schmutz J."/>
            <person name="Larimer F."/>
            <person name="Land M."/>
            <person name="Hauser L."/>
            <person name="Kyrpides N."/>
            <person name="Mikhailova N."/>
            <person name="Liu Z."/>
            <person name="Li T."/>
            <person name="Zhao F."/>
            <person name="Overmann J."/>
            <person name="Bryant D.A."/>
            <person name="Richardson P."/>
        </authorList>
    </citation>
    <scope>NUCLEOTIDE SEQUENCE [LARGE SCALE GENOMIC DNA]</scope>
    <source>
        <strain evidence="2">ATCC 35110 / GB-78</strain>
    </source>
</reference>
<proteinExistence type="predicted"/>
<dbReference type="STRING" id="517418.Ctha_1776"/>